<evidence type="ECO:0000313" key="3">
    <source>
        <dbReference type="Proteomes" id="UP000606172"/>
    </source>
</evidence>
<sequence length="227" mass="23366">MGFRGTPDCAPDRGTDSAVLVEDAELSSLGGDAEPTGLVPGTNVSELVLGTSSSCVEPSSVPERETGVSFALGVELLVSCWGRDLCVSAWAVRLTMVGWDADLSIPAQVGEPFALGSDLNLSVPALGAESFVPGTDVNPPGPDMPPSSLNPTAPGRDTNLSSPALEAESSAPGPCVNLSVSPPLDSEPFASDRDVFGSSRVPRGARLSFMLCRALHRPRLGPPCHDS</sequence>
<organism evidence="2 3">
    <name type="scientific">Sinosporangium siamense</name>
    <dbReference type="NCBI Taxonomy" id="1367973"/>
    <lineage>
        <taxon>Bacteria</taxon>
        <taxon>Bacillati</taxon>
        <taxon>Actinomycetota</taxon>
        <taxon>Actinomycetes</taxon>
        <taxon>Streptosporangiales</taxon>
        <taxon>Streptosporangiaceae</taxon>
        <taxon>Sinosporangium</taxon>
    </lineage>
</organism>
<evidence type="ECO:0000313" key="2">
    <source>
        <dbReference type="EMBL" id="GII97319.1"/>
    </source>
</evidence>
<protein>
    <submittedName>
        <fullName evidence="2">Uncharacterized protein</fullName>
    </submittedName>
</protein>
<name>A0A919RRC5_9ACTN</name>
<dbReference type="Proteomes" id="UP000606172">
    <property type="component" value="Unassembled WGS sequence"/>
</dbReference>
<dbReference type="EMBL" id="BOOW01000057">
    <property type="protein sequence ID" value="GII97319.1"/>
    <property type="molecule type" value="Genomic_DNA"/>
</dbReference>
<feature type="region of interest" description="Disordered" evidence="1">
    <location>
        <begin position="132"/>
        <end position="180"/>
    </location>
</feature>
<feature type="compositionally biased region" description="Low complexity" evidence="1">
    <location>
        <begin position="160"/>
        <end position="172"/>
    </location>
</feature>
<evidence type="ECO:0000256" key="1">
    <source>
        <dbReference type="SAM" id="MobiDB-lite"/>
    </source>
</evidence>
<proteinExistence type="predicted"/>
<gene>
    <name evidence="2" type="ORF">Ssi02_75500</name>
</gene>
<reference evidence="2" key="1">
    <citation type="submission" date="2021-01" db="EMBL/GenBank/DDBJ databases">
        <title>Whole genome shotgun sequence of Sinosporangium siamense NBRC 109515.</title>
        <authorList>
            <person name="Komaki H."/>
            <person name="Tamura T."/>
        </authorList>
    </citation>
    <scope>NUCLEOTIDE SEQUENCE</scope>
    <source>
        <strain evidence="2">NBRC 109515</strain>
    </source>
</reference>
<keyword evidence="3" id="KW-1185">Reference proteome</keyword>
<dbReference type="AlphaFoldDB" id="A0A919RRC5"/>
<accession>A0A919RRC5</accession>
<comment type="caution">
    <text evidence="2">The sequence shown here is derived from an EMBL/GenBank/DDBJ whole genome shotgun (WGS) entry which is preliminary data.</text>
</comment>